<name>A0A9Q0CHL0_9POAL</name>
<dbReference type="GO" id="GO:0048364">
    <property type="term" value="P:root development"/>
    <property type="evidence" value="ECO:0007669"/>
    <property type="project" value="InterPro"/>
</dbReference>
<reference evidence="1" key="1">
    <citation type="journal article" date="2022" name="Cell">
        <title>Repeat-based holocentromeres influence genome architecture and karyotype evolution.</title>
        <authorList>
            <person name="Hofstatter P.G."/>
            <person name="Thangavel G."/>
            <person name="Lux T."/>
            <person name="Neumann P."/>
            <person name="Vondrak T."/>
            <person name="Novak P."/>
            <person name="Zhang M."/>
            <person name="Costa L."/>
            <person name="Castellani M."/>
            <person name="Scott A."/>
            <person name="Toegelov H."/>
            <person name="Fuchs J."/>
            <person name="Mata-Sucre Y."/>
            <person name="Dias Y."/>
            <person name="Vanzela A.L.L."/>
            <person name="Huettel B."/>
            <person name="Almeida C.C.S."/>
            <person name="Simkova H."/>
            <person name="Souza G."/>
            <person name="Pedrosa-Harand A."/>
            <person name="Macas J."/>
            <person name="Mayer K.F.X."/>
            <person name="Houben A."/>
            <person name="Marques A."/>
        </authorList>
    </citation>
    <scope>NUCLEOTIDE SEQUENCE</scope>
    <source>
        <strain evidence="1">RhyBre1mFocal</strain>
    </source>
</reference>
<keyword evidence="2" id="KW-1185">Reference proteome</keyword>
<organism evidence="1 2">
    <name type="scientific">Rhynchospora breviuscula</name>
    <dbReference type="NCBI Taxonomy" id="2022672"/>
    <lineage>
        <taxon>Eukaryota</taxon>
        <taxon>Viridiplantae</taxon>
        <taxon>Streptophyta</taxon>
        <taxon>Embryophyta</taxon>
        <taxon>Tracheophyta</taxon>
        <taxon>Spermatophyta</taxon>
        <taxon>Magnoliopsida</taxon>
        <taxon>Liliopsida</taxon>
        <taxon>Poales</taxon>
        <taxon>Cyperaceae</taxon>
        <taxon>Cyperoideae</taxon>
        <taxon>Rhynchosporeae</taxon>
        <taxon>Rhynchospora</taxon>
    </lineage>
</organism>
<dbReference type="InterPro" id="IPR004320">
    <property type="entry name" value="BPS1_pln"/>
</dbReference>
<dbReference type="AlphaFoldDB" id="A0A9Q0CHL0"/>
<accession>A0A9Q0CHL0</accession>
<dbReference type="PANTHER" id="PTHR33070">
    <property type="entry name" value="OS06G0725500 PROTEIN"/>
    <property type="match status" value="1"/>
</dbReference>
<comment type="caution">
    <text evidence="1">The sequence shown here is derived from an EMBL/GenBank/DDBJ whole genome shotgun (WGS) entry which is preliminary data.</text>
</comment>
<evidence type="ECO:0000313" key="2">
    <source>
        <dbReference type="Proteomes" id="UP001151287"/>
    </source>
</evidence>
<dbReference type="EMBL" id="JAMQYH010000003">
    <property type="protein sequence ID" value="KAJ1693634.1"/>
    <property type="molecule type" value="Genomic_DNA"/>
</dbReference>
<dbReference type="GO" id="GO:0048367">
    <property type="term" value="P:shoot system development"/>
    <property type="evidence" value="ECO:0007669"/>
    <property type="project" value="InterPro"/>
</dbReference>
<dbReference type="Proteomes" id="UP001151287">
    <property type="component" value="Unassembled WGS sequence"/>
</dbReference>
<dbReference type="Pfam" id="PF03087">
    <property type="entry name" value="BPS1"/>
    <property type="match status" value="2"/>
</dbReference>
<sequence>MGYNRSISFSPSTSSIGAIARSKFKSRSTSLPCRSDPLVSQLEEHSCSVRSWARSSQSDGAMWISDGLSLLQSLLSSLLDLVSHPQAAEPLRLHRSEKLLEDLLRLADAHSCFRDGLLSLNQALTETRAAVRRCDAVRLAAAVRAQHRAEKELSQLASSARDISRVSRFSADSSQTVLTISIHDSVAVAAVASASVFSCVVGMSVESVRGIGDSVWDQWTRCPIASPVRFATPMASPFVKTGSTRKVWWVVDLLRWRWRSKKRWSTGRTIEEPVQGEEVKEEEMERREVVQRLNELERCIGMAEKGCAEIYRAVVNARVSLLNILTPNL</sequence>
<dbReference type="PANTHER" id="PTHR33070:SF8">
    <property type="entry name" value="EXPRESSED PROTEIN"/>
    <property type="match status" value="1"/>
</dbReference>
<gene>
    <name evidence="1" type="ORF">LUZ63_010332</name>
</gene>
<dbReference type="OrthoDB" id="695739at2759"/>
<evidence type="ECO:0000313" key="1">
    <source>
        <dbReference type="EMBL" id="KAJ1693634.1"/>
    </source>
</evidence>
<protein>
    <submittedName>
        <fullName evidence="1">Uncharacterized protein</fullName>
    </submittedName>
</protein>
<proteinExistence type="predicted"/>